<keyword evidence="8" id="KW-1185">Reference proteome</keyword>
<protein>
    <submittedName>
        <fullName evidence="9">VPS37 C-terminal domain-containing protein</fullName>
    </submittedName>
</protein>
<keyword evidence="4" id="KW-0967">Endosome</keyword>
<reference evidence="9" key="1">
    <citation type="submission" date="2022-11" db="UniProtKB">
        <authorList>
            <consortium name="WormBaseParasite"/>
        </authorList>
    </citation>
    <scope>IDENTIFICATION</scope>
</reference>
<evidence type="ECO:0000256" key="1">
    <source>
        <dbReference type="ARBA" id="ARBA00004177"/>
    </source>
</evidence>
<evidence type="ECO:0000256" key="4">
    <source>
        <dbReference type="ARBA" id="ARBA00022753"/>
    </source>
</evidence>
<keyword evidence="3 6" id="KW-0813">Transport</keyword>
<name>A0A914S388_PAREQ</name>
<dbReference type="PROSITE" id="PS51314">
    <property type="entry name" value="VPS37_C"/>
    <property type="match status" value="1"/>
</dbReference>
<dbReference type="Proteomes" id="UP000887564">
    <property type="component" value="Unplaced"/>
</dbReference>
<evidence type="ECO:0000256" key="3">
    <source>
        <dbReference type="ARBA" id="ARBA00022448"/>
    </source>
</evidence>
<evidence type="ECO:0000259" key="7">
    <source>
        <dbReference type="PROSITE" id="PS51314"/>
    </source>
</evidence>
<sequence length="184" mass="21917">MQKRRERIERWRQERKKKEDGEEAKVNEEDIKERKWTLDNEEEDDENYYIFVEMEVKKEEEDEVDPLDAYMSEVNKEVRATKYGSDQVHLEVDLLLNYIRNTFQTVRRISKLIRFSPSAPRNISLSREESQVVDDFDIEKAASSLIARGRQLPQTDHSKVELFLHLEVSSNNRCSHILISKTRS</sequence>
<feature type="domain" description="VPS37 C-terminal" evidence="7">
    <location>
        <begin position="1"/>
        <end position="25"/>
    </location>
</feature>
<evidence type="ECO:0000256" key="5">
    <source>
        <dbReference type="ARBA" id="ARBA00022927"/>
    </source>
</evidence>
<dbReference type="WBParaSite" id="PEQ_0001161401-mRNA-1">
    <property type="protein sequence ID" value="PEQ_0001161401-mRNA-1"/>
    <property type="gene ID" value="PEQ_0001161401"/>
</dbReference>
<comment type="similarity">
    <text evidence="2">Belongs to the VPS37 family.</text>
</comment>
<proteinExistence type="inferred from homology"/>
<accession>A0A914S388</accession>
<evidence type="ECO:0000256" key="2">
    <source>
        <dbReference type="ARBA" id="ARBA00007617"/>
    </source>
</evidence>
<evidence type="ECO:0000256" key="6">
    <source>
        <dbReference type="PROSITE-ProRule" id="PRU00646"/>
    </source>
</evidence>
<comment type="subcellular location">
    <subcellularLocation>
        <location evidence="1">Endosome</location>
    </subcellularLocation>
</comment>
<dbReference type="GO" id="GO:0000813">
    <property type="term" value="C:ESCRT I complex"/>
    <property type="evidence" value="ECO:0007669"/>
    <property type="project" value="UniProtKB-ARBA"/>
</dbReference>
<evidence type="ECO:0000313" key="8">
    <source>
        <dbReference type="Proteomes" id="UP000887564"/>
    </source>
</evidence>
<evidence type="ECO:0000313" key="9">
    <source>
        <dbReference type="WBParaSite" id="PEQ_0001161401-mRNA-1"/>
    </source>
</evidence>
<dbReference type="InterPro" id="IPR009851">
    <property type="entry name" value="Mod_r"/>
</dbReference>
<keyword evidence="5 6" id="KW-0653">Protein transport</keyword>
<dbReference type="AlphaFoldDB" id="A0A914S388"/>
<organism evidence="8 9">
    <name type="scientific">Parascaris equorum</name>
    <name type="common">Equine roundworm</name>
    <dbReference type="NCBI Taxonomy" id="6256"/>
    <lineage>
        <taxon>Eukaryota</taxon>
        <taxon>Metazoa</taxon>
        <taxon>Ecdysozoa</taxon>
        <taxon>Nematoda</taxon>
        <taxon>Chromadorea</taxon>
        <taxon>Rhabditida</taxon>
        <taxon>Spirurina</taxon>
        <taxon>Ascaridomorpha</taxon>
        <taxon>Ascaridoidea</taxon>
        <taxon>Ascarididae</taxon>
        <taxon>Parascaris</taxon>
    </lineage>
</organism>
<dbReference type="GO" id="GO:0015031">
    <property type="term" value="P:protein transport"/>
    <property type="evidence" value="ECO:0007669"/>
    <property type="project" value="UniProtKB-UniRule"/>
</dbReference>